<dbReference type="Proteomes" id="UP000232693">
    <property type="component" value="Chromosome"/>
</dbReference>
<reference evidence="1 2" key="1">
    <citation type="submission" date="2017-12" db="EMBL/GenBank/DDBJ databases">
        <title>Kangiella profundi FT102 completed genome.</title>
        <authorList>
            <person name="Xu J."/>
            <person name="Wang J."/>
            <person name="Lu Y."/>
        </authorList>
    </citation>
    <scope>NUCLEOTIDE SEQUENCE [LARGE SCALE GENOMIC DNA]</scope>
    <source>
        <strain evidence="1 2">FT102</strain>
    </source>
</reference>
<accession>A0A2K9ABN0</accession>
<dbReference type="SUPFAM" id="SSF56935">
    <property type="entry name" value="Porins"/>
    <property type="match status" value="1"/>
</dbReference>
<dbReference type="RefSeq" id="WP_106646678.1">
    <property type="nucleotide sequence ID" value="NZ_BMGO01000001.1"/>
</dbReference>
<dbReference type="KEGG" id="kpd:CW740_05980"/>
<keyword evidence="2" id="KW-1185">Reference proteome</keyword>
<organism evidence="1 2">
    <name type="scientific">Kangiella profundi</name>
    <dbReference type="NCBI Taxonomy" id="1561924"/>
    <lineage>
        <taxon>Bacteria</taxon>
        <taxon>Pseudomonadati</taxon>
        <taxon>Pseudomonadota</taxon>
        <taxon>Gammaproteobacteria</taxon>
        <taxon>Kangiellales</taxon>
        <taxon>Kangiellaceae</taxon>
        <taxon>Kangiella</taxon>
    </lineage>
</organism>
<dbReference type="InterPro" id="IPR023614">
    <property type="entry name" value="Porin_dom_sf"/>
</dbReference>
<proteinExistence type="predicted"/>
<dbReference type="Gene3D" id="2.40.160.10">
    <property type="entry name" value="Porin"/>
    <property type="match status" value="1"/>
</dbReference>
<protein>
    <submittedName>
        <fullName evidence="1">Uncharacterized protein</fullName>
    </submittedName>
</protein>
<evidence type="ECO:0000313" key="1">
    <source>
        <dbReference type="EMBL" id="AUD78827.1"/>
    </source>
</evidence>
<dbReference type="OrthoDB" id="106501at2"/>
<dbReference type="AlphaFoldDB" id="A0A2K9ABN0"/>
<sequence>MKKAKLKVHLMALTAAILPVAAYADNEDDNLREQVDALQKQVERLENAAATRNTDSSFHMAGYGSVEYADSDSGVGAFNKVMVAPIIHYTYQDWLMFETEFELSNTADGGTELALEYASVDLFLNDSVALVAGKFLSPIGQFRQNLHPSWINKAVSAPAGFGHGGAAPLSETGLQLRGGFPVGEMRANYAFYIGNGPTLAAVVEQHEGDYELAIEEVETEGRTNDPDGKKSFGGRFGFLPFSGLEIGISAAKGKATVTDAFAGGHDGPELDIESSGEFDYDAIGADFRYGWKNLELRGEYIKTEIGEGSAGVALHSDDLPEDYLGPSEFDDAEVGEWKAWYLQAAYKIPTTPLEVVIRTSELQTPHFGENYSQRTVGLNYLFAPHVIAKFNYEMKDYDSSIAGEQDTVKLQLAYGF</sequence>
<evidence type="ECO:0000313" key="2">
    <source>
        <dbReference type="Proteomes" id="UP000232693"/>
    </source>
</evidence>
<gene>
    <name evidence="1" type="ORF">CW740_05980</name>
</gene>
<name>A0A2K9ABN0_9GAMM</name>
<dbReference type="EMBL" id="CP025120">
    <property type="protein sequence ID" value="AUD78827.1"/>
    <property type="molecule type" value="Genomic_DNA"/>
</dbReference>